<accession>A0ABP9LHI6</accession>
<gene>
    <name evidence="1" type="ORF">GCM10025759_20600</name>
</gene>
<reference evidence="2" key="1">
    <citation type="journal article" date="2019" name="Int. J. Syst. Evol. Microbiol.">
        <title>The Global Catalogue of Microorganisms (GCM) 10K type strain sequencing project: providing services to taxonomists for standard genome sequencing and annotation.</title>
        <authorList>
            <consortium name="The Broad Institute Genomics Platform"/>
            <consortium name="The Broad Institute Genome Sequencing Center for Infectious Disease"/>
            <person name="Wu L."/>
            <person name="Ma J."/>
        </authorList>
    </citation>
    <scope>NUCLEOTIDE SEQUENCE [LARGE SCALE GENOMIC DNA]</scope>
    <source>
        <strain evidence="2">JCM 19212</strain>
    </source>
</reference>
<dbReference type="EMBL" id="BAABKY010000002">
    <property type="protein sequence ID" value="GAA5076208.1"/>
    <property type="molecule type" value="Genomic_DNA"/>
</dbReference>
<name>A0ABP9LHI6_9GAMM</name>
<protein>
    <submittedName>
        <fullName evidence="1">DUF937 domain-containing protein</fullName>
    </submittedName>
</protein>
<evidence type="ECO:0000313" key="1">
    <source>
        <dbReference type="EMBL" id="GAA5076208.1"/>
    </source>
</evidence>
<sequence length="206" mass="20235">MNAPLTDDLLNQLQGQPLADIGSQLGLSPSQTSNAVAAALPLLMGALGRNASQPQGADALFGALQRDHTGLDMGSVLGSVLGGGGQGGSMLGHIFGARQQGAAQGLGAVTGLGSNQASGLLQMLAPLVMAYLAKQMFSGGGNAASQQGASPQMLGDILGQERQGIAQQGGIGGGLMGAVLDRDGDGDTDFSDLIGLAGSVLGGGRR</sequence>
<comment type="caution">
    <text evidence="1">The sequence shown here is derived from an EMBL/GenBank/DDBJ whole genome shotgun (WGS) entry which is preliminary data.</text>
</comment>
<keyword evidence="2" id="KW-1185">Reference proteome</keyword>
<evidence type="ECO:0000313" key="2">
    <source>
        <dbReference type="Proteomes" id="UP001501083"/>
    </source>
</evidence>
<dbReference type="InterPro" id="IPR009282">
    <property type="entry name" value="DUF937"/>
</dbReference>
<dbReference type="RefSeq" id="WP_158985483.1">
    <property type="nucleotide sequence ID" value="NZ_BAABKY010000002.1"/>
</dbReference>
<dbReference type="Proteomes" id="UP001501083">
    <property type="component" value="Unassembled WGS sequence"/>
</dbReference>
<dbReference type="Pfam" id="PF06078">
    <property type="entry name" value="DUF937"/>
    <property type="match status" value="1"/>
</dbReference>
<organism evidence="1 2">
    <name type="scientific">Lysobacter panacisoli</name>
    <dbReference type="NCBI Taxonomy" id="1255263"/>
    <lineage>
        <taxon>Bacteria</taxon>
        <taxon>Pseudomonadati</taxon>
        <taxon>Pseudomonadota</taxon>
        <taxon>Gammaproteobacteria</taxon>
        <taxon>Lysobacterales</taxon>
        <taxon>Lysobacteraceae</taxon>
        <taxon>Lysobacter</taxon>
    </lineage>
</organism>
<proteinExistence type="predicted"/>